<organism evidence="3 4">
    <name type="scientific">Sporolactobacillus shoreicorticis</name>
    <dbReference type="NCBI Taxonomy" id="1923877"/>
    <lineage>
        <taxon>Bacteria</taxon>
        <taxon>Bacillati</taxon>
        <taxon>Bacillota</taxon>
        <taxon>Bacilli</taxon>
        <taxon>Bacillales</taxon>
        <taxon>Sporolactobacillaceae</taxon>
        <taxon>Sporolactobacillus</taxon>
    </lineage>
</organism>
<dbReference type="SUPFAM" id="SSF56349">
    <property type="entry name" value="DNA breaking-rejoining enzymes"/>
    <property type="match status" value="1"/>
</dbReference>
<dbReference type="Gene3D" id="1.10.443.10">
    <property type="entry name" value="Intergrase catalytic core"/>
    <property type="match status" value="1"/>
</dbReference>
<dbReference type="Proteomes" id="UP001597399">
    <property type="component" value="Unassembled WGS sequence"/>
</dbReference>
<sequence length="261" mass="30199">MIFKCAMIQHLINEDPSDDAFIPHGRKTVAELENEKIIEDMYLEKKELDEFLQAVKLHGKPEDYTIFFILAWTGVRLGELIALKWRDINFEEKTISITKTYYCPSGVTKDFTLLTPKTVASIRTIEIDDDKDSVVSVLKVHRLNQNKIKLFVGKEYFDEGFVFGRPYPPYFGYPMDLHTVESRMDSLLTKHTTIKNHVTPHGLRHTHTSLLDEAGVDLERIMDRLGHVDDDTTKKVYLHVTKPRKKGASLMFGEHMRNANF</sequence>
<accession>A0ABW5RZB5</accession>
<dbReference type="InterPro" id="IPR002104">
    <property type="entry name" value="Integrase_catalytic"/>
</dbReference>
<feature type="domain" description="Tyr recombinase" evidence="2">
    <location>
        <begin position="36"/>
        <end position="250"/>
    </location>
</feature>
<evidence type="ECO:0000259" key="2">
    <source>
        <dbReference type="PROSITE" id="PS51898"/>
    </source>
</evidence>
<dbReference type="RefSeq" id="WP_253065101.1">
    <property type="nucleotide sequence ID" value="NZ_JAMXWM010000036.1"/>
</dbReference>
<dbReference type="Pfam" id="PF00589">
    <property type="entry name" value="Phage_integrase"/>
    <property type="match status" value="1"/>
</dbReference>
<keyword evidence="4" id="KW-1185">Reference proteome</keyword>
<name>A0ABW5RZB5_9BACL</name>
<keyword evidence="1" id="KW-0233">DNA recombination</keyword>
<protein>
    <submittedName>
        <fullName evidence="3">Site-specific integrase</fullName>
    </submittedName>
</protein>
<dbReference type="PROSITE" id="PS51898">
    <property type="entry name" value="TYR_RECOMBINASE"/>
    <property type="match status" value="1"/>
</dbReference>
<evidence type="ECO:0000313" key="4">
    <source>
        <dbReference type="Proteomes" id="UP001597399"/>
    </source>
</evidence>
<evidence type="ECO:0000256" key="1">
    <source>
        <dbReference type="ARBA" id="ARBA00023172"/>
    </source>
</evidence>
<dbReference type="InterPro" id="IPR013762">
    <property type="entry name" value="Integrase-like_cat_sf"/>
</dbReference>
<proteinExistence type="predicted"/>
<dbReference type="InterPro" id="IPR050090">
    <property type="entry name" value="Tyrosine_recombinase_XerCD"/>
</dbReference>
<evidence type="ECO:0000313" key="3">
    <source>
        <dbReference type="EMBL" id="MFD2692859.1"/>
    </source>
</evidence>
<dbReference type="EMBL" id="JBHUMQ010000011">
    <property type="protein sequence ID" value="MFD2692859.1"/>
    <property type="molecule type" value="Genomic_DNA"/>
</dbReference>
<dbReference type="InterPro" id="IPR011010">
    <property type="entry name" value="DNA_brk_join_enz"/>
</dbReference>
<dbReference type="PANTHER" id="PTHR30349:SF64">
    <property type="entry name" value="PROPHAGE INTEGRASE INTD-RELATED"/>
    <property type="match status" value="1"/>
</dbReference>
<dbReference type="CDD" id="cd01189">
    <property type="entry name" value="INT_ICEBs1_C_like"/>
    <property type="match status" value="1"/>
</dbReference>
<reference evidence="4" key="1">
    <citation type="journal article" date="2019" name="Int. J. Syst. Evol. Microbiol.">
        <title>The Global Catalogue of Microorganisms (GCM) 10K type strain sequencing project: providing services to taxonomists for standard genome sequencing and annotation.</title>
        <authorList>
            <consortium name="The Broad Institute Genomics Platform"/>
            <consortium name="The Broad Institute Genome Sequencing Center for Infectious Disease"/>
            <person name="Wu L."/>
            <person name="Ma J."/>
        </authorList>
    </citation>
    <scope>NUCLEOTIDE SEQUENCE [LARGE SCALE GENOMIC DNA]</scope>
    <source>
        <strain evidence="4">TISTR 2466</strain>
    </source>
</reference>
<gene>
    <name evidence="3" type="ORF">ACFSUE_04330</name>
</gene>
<comment type="caution">
    <text evidence="3">The sequence shown here is derived from an EMBL/GenBank/DDBJ whole genome shotgun (WGS) entry which is preliminary data.</text>
</comment>
<dbReference type="PANTHER" id="PTHR30349">
    <property type="entry name" value="PHAGE INTEGRASE-RELATED"/>
    <property type="match status" value="1"/>
</dbReference>